<reference evidence="4 5" key="1">
    <citation type="submission" date="2016-12" db="EMBL/GenBank/DDBJ databases">
        <title>Genome sequencing of Methylocaldum marinum.</title>
        <authorList>
            <person name="Takeuchi M."/>
            <person name="Kamagata Y."/>
            <person name="Hiraoka S."/>
            <person name="Oshima K."/>
            <person name="Hattori M."/>
            <person name="Iwasaki W."/>
        </authorList>
    </citation>
    <scope>NUCLEOTIDE SEQUENCE [LARGE SCALE GENOMIC DNA]</scope>
    <source>
        <strain evidence="4 5">S8</strain>
    </source>
</reference>
<dbReference type="Gene3D" id="3.10.450.240">
    <property type="match status" value="1"/>
</dbReference>
<evidence type="ECO:0000256" key="1">
    <source>
        <dbReference type="SAM" id="MobiDB-lite"/>
    </source>
</evidence>
<evidence type="ECO:0000259" key="3">
    <source>
        <dbReference type="SMART" id="SM00978"/>
    </source>
</evidence>
<name>A0A250KPH2_9GAMM</name>
<feature type="domain" description="Tim44-like" evidence="3">
    <location>
        <begin position="194"/>
        <end position="326"/>
    </location>
</feature>
<dbReference type="InterPro" id="IPR032710">
    <property type="entry name" value="NTF2-like_dom_sf"/>
</dbReference>
<organism evidence="4 5">
    <name type="scientific">Methylocaldum marinum</name>
    <dbReference type="NCBI Taxonomy" id="1432792"/>
    <lineage>
        <taxon>Bacteria</taxon>
        <taxon>Pseudomonadati</taxon>
        <taxon>Pseudomonadota</taxon>
        <taxon>Gammaproteobacteria</taxon>
        <taxon>Methylococcales</taxon>
        <taxon>Methylococcaceae</taxon>
        <taxon>Methylocaldum</taxon>
    </lineage>
</organism>
<dbReference type="KEGG" id="mmai:sS8_1472"/>
<feature type="region of interest" description="Disordered" evidence="1">
    <location>
        <begin position="46"/>
        <end position="76"/>
    </location>
</feature>
<gene>
    <name evidence="4" type="ORF">sS8_1472</name>
</gene>
<dbReference type="EMBL" id="AP017928">
    <property type="protein sequence ID" value="BBA33432.1"/>
    <property type="molecule type" value="Genomic_DNA"/>
</dbReference>
<dbReference type="Proteomes" id="UP000266313">
    <property type="component" value="Chromosome"/>
</dbReference>
<dbReference type="InterPro" id="IPR007379">
    <property type="entry name" value="Tim44-like_dom"/>
</dbReference>
<keyword evidence="5" id="KW-1185">Reference proteome</keyword>
<feature type="compositionally biased region" description="Low complexity" evidence="1">
    <location>
        <begin position="56"/>
        <end position="76"/>
    </location>
</feature>
<keyword evidence="2" id="KW-0472">Membrane</keyword>
<feature type="transmembrane region" description="Helical" evidence="2">
    <location>
        <begin position="6"/>
        <end position="27"/>
    </location>
</feature>
<dbReference type="PANTHER" id="PTHR41542:SF1">
    <property type="entry name" value="BLL5807 PROTEIN"/>
    <property type="match status" value="1"/>
</dbReference>
<accession>A0A250KPH2</accession>
<feature type="transmembrane region" description="Helical" evidence="2">
    <location>
        <begin position="111"/>
        <end position="129"/>
    </location>
</feature>
<protein>
    <submittedName>
        <fullName evidence="4">Import inner membrane translocase subunit Tim44</fullName>
    </submittedName>
</protein>
<evidence type="ECO:0000313" key="5">
    <source>
        <dbReference type="Proteomes" id="UP000266313"/>
    </source>
</evidence>
<evidence type="ECO:0000256" key="2">
    <source>
        <dbReference type="SAM" id="Phobius"/>
    </source>
</evidence>
<dbReference type="RefSeq" id="WP_119629039.1">
    <property type="nucleotide sequence ID" value="NZ_AP017928.1"/>
</dbReference>
<feature type="region of interest" description="Disordered" evidence="1">
    <location>
        <begin position="136"/>
        <end position="156"/>
    </location>
</feature>
<proteinExistence type="predicted"/>
<feature type="transmembrane region" description="Helical" evidence="2">
    <location>
        <begin position="84"/>
        <end position="105"/>
    </location>
</feature>
<dbReference type="SUPFAM" id="SSF54427">
    <property type="entry name" value="NTF2-like"/>
    <property type="match status" value="1"/>
</dbReference>
<evidence type="ECO:0000313" key="4">
    <source>
        <dbReference type="EMBL" id="BBA33432.1"/>
    </source>
</evidence>
<dbReference type="OrthoDB" id="5298777at2"/>
<dbReference type="SMART" id="SM00978">
    <property type="entry name" value="Tim44"/>
    <property type="match status" value="1"/>
</dbReference>
<dbReference type="AlphaFoldDB" id="A0A250KPH2"/>
<keyword evidence="2" id="KW-0812">Transmembrane</keyword>
<dbReference type="PANTHER" id="PTHR41542">
    <property type="entry name" value="BLL5807 PROTEIN"/>
    <property type="match status" value="1"/>
</dbReference>
<sequence>MKKLTGLILSVLIGVSLTVAGTGDAYAKRMGGGKSFGSRPSYSVPYKRSTDMTQPASQAQRQAYQSSSQRNQAAREAMSRRGGLMGMLGGLALGGLLGALFFGGAFEHLNFLDLLVFALIAFMLLRLFAARHRAESRGPTPMEGYQPGADSSHDRPFDRAYQRQADHVSAGKSGFDTDVLFGRGRGRSAGRTVSDAGGASSSSIPADFDSAAFLSGARAAYEMMQKAWDEGDLVQLRSLTTDKVFGELQDQLKARGGVINRTELLKIEVELLEARDQGADREATVLFDVIMRESPEERPEQVREVWHFVRPRTSRQPTWLLDGIQQLED</sequence>
<keyword evidence="2" id="KW-1133">Transmembrane helix</keyword>
<dbReference type="Pfam" id="PF04280">
    <property type="entry name" value="Tim44"/>
    <property type="match status" value="1"/>
</dbReference>